<sequence>MSDSVHDAVRTAHELFGPVAEVSATEFPSGALDLVIRRSGRIVVIQGLNGVWGVSVDISRGEEFTGHQQAFSSLDEALHAAKNSIDNPKASGAADSGSGWLTSRLNESTDSSPSAAETP</sequence>
<organism evidence="2 3">
    <name type="scientific">Nocardia huaxiensis</name>
    <dbReference type="NCBI Taxonomy" id="2755382"/>
    <lineage>
        <taxon>Bacteria</taxon>
        <taxon>Bacillati</taxon>
        <taxon>Actinomycetota</taxon>
        <taxon>Actinomycetes</taxon>
        <taxon>Mycobacteriales</taxon>
        <taxon>Nocardiaceae</taxon>
        <taxon>Nocardia</taxon>
    </lineage>
</organism>
<dbReference type="KEGG" id="nhu:H0264_35140"/>
<dbReference type="AlphaFoldDB" id="A0A7D6VAD6"/>
<dbReference type="RefSeq" id="WP_181581509.1">
    <property type="nucleotide sequence ID" value="NZ_CP059399.1"/>
</dbReference>
<dbReference type="Proteomes" id="UP000515512">
    <property type="component" value="Chromosome"/>
</dbReference>
<reference evidence="2 3" key="1">
    <citation type="submission" date="2020-07" db="EMBL/GenBank/DDBJ databases">
        <authorList>
            <person name="Zhuang K."/>
            <person name="Ran Y."/>
        </authorList>
    </citation>
    <scope>NUCLEOTIDE SEQUENCE [LARGE SCALE GENOMIC DNA]</scope>
    <source>
        <strain evidence="2 3">WCH-YHL-001</strain>
    </source>
</reference>
<proteinExistence type="predicted"/>
<evidence type="ECO:0000313" key="3">
    <source>
        <dbReference type="Proteomes" id="UP000515512"/>
    </source>
</evidence>
<accession>A0A7D6VAD6</accession>
<protein>
    <submittedName>
        <fullName evidence="2">Uncharacterized protein</fullName>
    </submittedName>
</protein>
<feature type="region of interest" description="Disordered" evidence="1">
    <location>
        <begin position="83"/>
        <end position="119"/>
    </location>
</feature>
<evidence type="ECO:0000256" key="1">
    <source>
        <dbReference type="SAM" id="MobiDB-lite"/>
    </source>
</evidence>
<keyword evidence="3" id="KW-1185">Reference proteome</keyword>
<feature type="compositionally biased region" description="Polar residues" evidence="1">
    <location>
        <begin position="99"/>
        <end position="119"/>
    </location>
</feature>
<name>A0A7D6VAD6_9NOCA</name>
<evidence type="ECO:0000313" key="2">
    <source>
        <dbReference type="EMBL" id="QLY30311.1"/>
    </source>
</evidence>
<dbReference type="EMBL" id="CP059399">
    <property type="protein sequence ID" value="QLY30311.1"/>
    <property type="molecule type" value="Genomic_DNA"/>
</dbReference>
<gene>
    <name evidence="2" type="ORF">H0264_35140</name>
</gene>